<dbReference type="Pfam" id="PF18291">
    <property type="entry name" value="HU-HIG"/>
    <property type="match status" value="1"/>
</dbReference>
<comment type="caution">
    <text evidence="3">The sequence shown here is derived from an EMBL/GenBank/DDBJ whole genome shotgun (WGS) entry which is preliminary data.</text>
</comment>
<dbReference type="Gene3D" id="4.10.520.10">
    <property type="entry name" value="IHF-like DNA-binding proteins"/>
    <property type="match status" value="1"/>
</dbReference>
<evidence type="ECO:0000313" key="3">
    <source>
        <dbReference type="EMBL" id="MBE6269341.1"/>
    </source>
</evidence>
<dbReference type="AlphaFoldDB" id="A0A9D5S858"/>
<name>A0A9D5S858_XYLRU</name>
<dbReference type="InterPro" id="IPR010992">
    <property type="entry name" value="IHF-like_DNA-bd_dom_sf"/>
</dbReference>
<dbReference type="GO" id="GO:0003677">
    <property type="term" value="F:DNA binding"/>
    <property type="evidence" value="ECO:0007669"/>
    <property type="project" value="UniProtKB-KW"/>
</dbReference>
<feature type="domain" description="HU" evidence="2">
    <location>
        <begin position="2"/>
        <end position="110"/>
    </location>
</feature>
<evidence type="ECO:0000313" key="4">
    <source>
        <dbReference type="Proteomes" id="UP000806522"/>
    </source>
</evidence>
<protein>
    <recommendedName>
        <fullName evidence="2">HU domain-containing protein</fullName>
    </recommendedName>
</protein>
<evidence type="ECO:0000259" key="2">
    <source>
        <dbReference type="Pfam" id="PF18291"/>
    </source>
</evidence>
<organism evidence="3 4">
    <name type="scientific">Xylanibacter ruminicola</name>
    <name type="common">Prevotella ruminicola</name>
    <dbReference type="NCBI Taxonomy" id="839"/>
    <lineage>
        <taxon>Bacteria</taxon>
        <taxon>Pseudomonadati</taxon>
        <taxon>Bacteroidota</taxon>
        <taxon>Bacteroidia</taxon>
        <taxon>Bacteroidales</taxon>
        <taxon>Prevotellaceae</taxon>
        <taxon>Xylanibacter</taxon>
    </lineage>
</organism>
<reference evidence="3" key="1">
    <citation type="submission" date="2019-04" db="EMBL/GenBank/DDBJ databases">
        <title>Evolution of Biomass-Degrading Anaerobic Consortia Revealed by Metagenomics.</title>
        <authorList>
            <person name="Peng X."/>
        </authorList>
    </citation>
    <scope>NUCLEOTIDE SEQUENCE</scope>
    <source>
        <strain evidence="3">SIG140</strain>
    </source>
</reference>
<dbReference type="Proteomes" id="UP000806522">
    <property type="component" value="Unassembled WGS sequence"/>
</dbReference>
<sequence length="140" mass="16456">MKYRLKKETKPTLPTFGKYKAVAVHYHTVESRQLIKEVAQRMGTHTSNVLAVMTSVAEVVNNHLREGDRVRLEDWGMMKLEIESEKVDNLKDFKAKKHIRGVRLHFLPQSYEGHQELYEGITFEKDNNNFINFSDEMYIL</sequence>
<evidence type="ECO:0000256" key="1">
    <source>
        <dbReference type="ARBA" id="ARBA00023125"/>
    </source>
</evidence>
<dbReference type="InterPro" id="IPR041607">
    <property type="entry name" value="HU-HIG"/>
</dbReference>
<dbReference type="SUPFAM" id="SSF47729">
    <property type="entry name" value="IHF-like DNA-binding proteins"/>
    <property type="match status" value="1"/>
</dbReference>
<proteinExistence type="predicted"/>
<gene>
    <name evidence="3" type="ORF">E7101_00070</name>
</gene>
<accession>A0A9D5S858</accession>
<dbReference type="EMBL" id="SUYC01000001">
    <property type="protein sequence ID" value="MBE6269341.1"/>
    <property type="molecule type" value="Genomic_DNA"/>
</dbReference>
<keyword evidence="1" id="KW-0238">DNA-binding</keyword>